<keyword evidence="3" id="KW-0804">Transcription</keyword>
<dbReference type="GO" id="GO:0043565">
    <property type="term" value="F:sequence-specific DNA binding"/>
    <property type="evidence" value="ECO:0007669"/>
    <property type="project" value="InterPro"/>
</dbReference>
<dbReference type="InterPro" id="IPR003313">
    <property type="entry name" value="AraC-bd"/>
</dbReference>
<dbReference type="InterPro" id="IPR018060">
    <property type="entry name" value="HTH_AraC"/>
</dbReference>
<dbReference type="PANTHER" id="PTHR43280">
    <property type="entry name" value="ARAC-FAMILY TRANSCRIPTIONAL REGULATOR"/>
    <property type="match status" value="1"/>
</dbReference>
<dbReference type="Pfam" id="PF02311">
    <property type="entry name" value="AraC_binding"/>
    <property type="match status" value="1"/>
</dbReference>
<dbReference type="PROSITE" id="PS01124">
    <property type="entry name" value="HTH_ARAC_FAMILY_2"/>
    <property type="match status" value="1"/>
</dbReference>
<dbReference type="SUPFAM" id="SSF46689">
    <property type="entry name" value="Homeodomain-like"/>
    <property type="match status" value="1"/>
</dbReference>
<dbReference type="Pfam" id="PF12833">
    <property type="entry name" value="HTH_18"/>
    <property type="match status" value="1"/>
</dbReference>
<dbReference type="SUPFAM" id="SSF51182">
    <property type="entry name" value="RmlC-like cupins"/>
    <property type="match status" value="1"/>
</dbReference>
<dbReference type="STRING" id="373668.SAMN05421786_108221"/>
<reference evidence="6" key="1">
    <citation type="submission" date="2017-01" db="EMBL/GenBank/DDBJ databases">
        <authorList>
            <person name="Varghese N."/>
            <person name="Submissions S."/>
        </authorList>
    </citation>
    <scope>NUCLEOTIDE SEQUENCE [LARGE SCALE GENOMIC DNA]</scope>
    <source>
        <strain evidence="6">DSM 18017</strain>
    </source>
</reference>
<dbReference type="InterPro" id="IPR011051">
    <property type="entry name" value="RmlC_Cupin_sf"/>
</dbReference>
<dbReference type="GO" id="GO:0003700">
    <property type="term" value="F:DNA-binding transcription factor activity"/>
    <property type="evidence" value="ECO:0007669"/>
    <property type="project" value="InterPro"/>
</dbReference>
<proteinExistence type="predicted"/>
<dbReference type="Gene3D" id="1.10.10.60">
    <property type="entry name" value="Homeodomain-like"/>
    <property type="match status" value="2"/>
</dbReference>
<evidence type="ECO:0000259" key="4">
    <source>
        <dbReference type="PROSITE" id="PS01124"/>
    </source>
</evidence>
<feature type="domain" description="HTH araC/xylS-type" evidence="4">
    <location>
        <begin position="182"/>
        <end position="282"/>
    </location>
</feature>
<dbReference type="PANTHER" id="PTHR43280:SF2">
    <property type="entry name" value="HTH-TYPE TRANSCRIPTIONAL REGULATOR EXSA"/>
    <property type="match status" value="1"/>
</dbReference>
<name>A0A1N7QBK7_9FLAO</name>
<dbReference type="EMBL" id="FTOL01000008">
    <property type="protein sequence ID" value="SIT20252.1"/>
    <property type="molecule type" value="Genomic_DNA"/>
</dbReference>
<protein>
    <submittedName>
        <fullName evidence="5">Transcriptional regulator, AraC family</fullName>
    </submittedName>
</protein>
<dbReference type="SMART" id="SM00342">
    <property type="entry name" value="HTH_ARAC"/>
    <property type="match status" value="1"/>
</dbReference>
<gene>
    <name evidence="5" type="ORF">SAMN05421786_108221</name>
</gene>
<keyword evidence="6" id="KW-1185">Reference proteome</keyword>
<keyword evidence="1" id="KW-0805">Transcription regulation</keyword>
<evidence type="ECO:0000313" key="6">
    <source>
        <dbReference type="Proteomes" id="UP000186744"/>
    </source>
</evidence>
<keyword evidence="2" id="KW-0238">DNA-binding</keyword>
<dbReference type="InterPro" id="IPR014710">
    <property type="entry name" value="RmlC-like_jellyroll"/>
</dbReference>
<evidence type="ECO:0000256" key="2">
    <source>
        <dbReference type="ARBA" id="ARBA00023125"/>
    </source>
</evidence>
<sequence length="290" mass="33420">MIIKYFYPMKRENIDQLVKVEYHQADKCPLKGSQLSFFQIVYVISGKGSFTINDNLATYGKGSLILLTPNDQHFLEIKEKTELLLVKFSERYIKDYKWNSINSIGCLLYGASYLSGCILQNKPDVVLVDSIVNSLLHGINHPDLYQEELTLHYVNALIVIAARNISKMRTENIASNTDKRILEIINYIQGNIHDPALLKVSVISQKFGLSETYLGSYFKNQSGETITHYILNYKMRLIEHRLLFSDMRINEIVTEFGFSDESHLNKFFKKQHKMSLTEFKKAKGSIKSKV</sequence>
<organism evidence="5 6">
    <name type="scientific">Chryseobacterium ureilyticum</name>
    <dbReference type="NCBI Taxonomy" id="373668"/>
    <lineage>
        <taxon>Bacteria</taxon>
        <taxon>Pseudomonadati</taxon>
        <taxon>Bacteroidota</taxon>
        <taxon>Flavobacteriia</taxon>
        <taxon>Flavobacteriales</taxon>
        <taxon>Weeksellaceae</taxon>
        <taxon>Chryseobacterium group</taxon>
        <taxon>Chryseobacterium</taxon>
    </lineage>
</organism>
<dbReference type="Gene3D" id="2.60.120.10">
    <property type="entry name" value="Jelly Rolls"/>
    <property type="match status" value="1"/>
</dbReference>
<dbReference type="InterPro" id="IPR009057">
    <property type="entry name" value="Homeodomain-like_sf"/>
</dbReference>
<evidence type="ECO:0000256" key="1">
    <source>
        <dbReference type="ARBA" id="ARBA00023015"/>
    </source>
</evidence>
<accession>A0A1N7QBK7</accession>
<evidence type="ECO:0000313" key="5">
    <source>
        <dbReference type="EMBL" id="SIT20252.1"/>
    </source>
</evidence>
<dbReference type="Proteomes" id="UP000186744">
    <property type="component" value="Unassembled WGS sequence"/>
</dbReference>
<evidence type="ECO:0000256" key="3">
    <source>
        <dbReference type="ARBA" id="ARBA00023163"/>
    </source>
</evidence>
<dbReference type="AlphaFoldDB" id="A0A1N7QBK7"/>